<sequence length="163" mass="18572">MVYFAPHFFIQSFQPFSLFELFLFRFQRLPVQIVKDRCSKSESAISSDTSSEPSPEFELCEVLDSLMMLSLQYAFAYSTMFSQTLAPCSSAALIKHSSQTSHKKGFVPVTSLPEDNHTTTWNFMCLKTHFQVAVECIPDTLVVDMFSIKAEVVGCLDWIERKV</sequence>
<dbReference type="HOGENOM" id="CLU_1627622_0_0_1"/>
<protein>
    <submittedName>
        <fullName evidence="1">Unplaced genomic scaffold scaffold_2183, whole genome shotgun sequence</fullName>
    </submittedName>
</protein>
<dbReference type="InParanoid" id="A0A0D0DHB6"/>
<name>A0A0D0DHB6_9AGAM</name>
<accession>A0A0D0DHB6</accession>
<dbReference type="Proteomes" id="UP000054538">
    <property type="component" value="Unassembled WGS sequence"/>
</dbReference>
<reference evidence="1 2" key="1">
    <citation type="submission" date="2014-04" db="EMBL/GenBank/DDBJ databases">
        <authorList>
            <consortium name="DOE Joint Genome Institute"/>
            <person name="Kuo A."/>
            <person name="Kohler A."/>
            <person name="Jargeat P."/>
            <person name="Nagy L.G."/>
            <person name="Floudas D."/>
            <person name="Copeland A."/>
            <person name="Barry K.W."/>
            <person name="Cichocki N."/>
            <person name="Veneault-Fourrey C."/>
            <person name="LaButti K."/>
            <person name="Lindquist E.A."/>
            <person name="Lipzen A."/>
            <person name="Lundell T."/>
            <person name="Morin E."/>
            <person name="Murat C."/>
            <person name="Sun H."/>
            <person name="Tunlid A."/>
            <person name="Henrissat B."/>
            <person name="Grigoriev I.V."/>
            <person name="Hibbett D.S."/>
            <person name="Martin F."/>
            <person name="Nordberg H.P."/>
            <person name="Cantor M.N."/>
            <person name="Hua S.X."/>
        </authorList>
    </citation>
    <scope>NUCLEOTIDE SEQUENCE [LARGE SCALE GENOMIC DNA]</scope>
    <source>
        <strain evidence="1 2">Ve08.2h10</strain>
    </source>
</reference>
<dbReference type="EMBL" id="KN827005">
    <property type="protein sequence ID" value="KIK77395.1"/>
    <property type="molecule type" value="Genomic_DNA"/>
</dbReference>
<dbReference type="AlphaFoldDB" id="A0A0D0DHB6"/>
<gene>
    <name evidence="1" type="ORF">PAXRUDRAFT_17525</name>
</gene>
<evidence type="ECO:0000313" key="2">
    <source>
        <dbReference type="Proteomes" id="UP000054538"/>
    </source>
</evidence>
<keyword evidence="2" id="KW-1185">Reference proteome</keyword>
<reference evidence="2" key="2">
    <citation type="submission" date="2015-01" db="EMBL/GenBank/DDBJ databases">
        <title>Evolutionary Origins and Diversification of the Mycorrhizal Mutualists.</title>
        <authorList>
            <consortium name="DOE Joint Genome Institute"/>
            <consortium name="Mycorrhizal Genomics Consortium"/>
            <person name="Kohler A."/>
            <person name="Kuo A."/>
            <person name="Nagy L.G."/>
            <person name="Floudas D."/>
            <person name="Copeland A."/>
            <person name="Barry K.W."/>
            <person name="Cichocki N."/>
            <person name="Veneault-Fourrey C."/>
            <person name="LaButti K."/>
            <person name="Lindquist E.A."/>
            <person name="Lipzen A."/>
            <person name="Lundell T."/>
            <person name="Morin E."/>
            <person name="Murat C."/>
            <person name="Riley R."/>
            <person name="Ohm R."/>
            <person name="Sun H."/>
            <person name="Tunlid A."/>
            <person name="Henrissat B."/>
            <person name="Grigoriev I.V."/>
            <person name="Hibbett D.S."/>
            <person name="Martin F."/>
        </authorList>
    </citation>
    <scope>NUCLEOTIDE SEQUENCE [LARGE SCALE GENOMIC DNA]</scope>
    <source>
        <strain evidence="2">Ve08.2h10</strain>
    </source>
</reference>
<proteinExistence type="predicted"/>
<evidence type="ECO:0000313" key="1">
    <source>
        <dbReference type="EMBL" id="KIK77395.1"/>
    </source>
</evidence>
<organism evidence="1 2">
    <name type="scientific">Paxillus rubicundulus Ve08.2h10</name>
    <dbReference type="NCBI Taxonomy" id="930991"/>
    <lineage>
        <taxon>Eukaryota</taxon>
        <taxon>Fungi</taxon>
        <taxon>Dikarya</taxon>
        <taxon>Basidiomycota</taxon>
        <taxon>Agaricomycotina</taxon>
        <taxon>Agaricomycetes</taxon>
        <taxon>Agaricomycetidae</taxon>
        <taxon>Boletales</taxon>
        <taxon>Paxilineae</taxon>
        <taxon>Paxillaceae</taxon>
        <taxon>Paxillus</taxon>
    </lineage>
</organism>